<dbReference type="InterPro" id="IPR036935">
    <property type="entry name" value="Ribosomal_bL9_N_sf"/>
</dbReference>
<comment type="function">
    <text evidence="7">Binds to the 23S rRNA.</text>
</comment>
<dbReference type="SUPFAM" id="SSF55658">
    <property type="entry name" value="L9 N-domain-like"/>
    <property type="match status" value="1"/>
</dbReference>
<dbReference type="Pfam" id="PF01281">
    <property type="entry name" value="Ribosomal_L9_N"/>
    <property type="match status" value="1"/>
</dbReference>
<dbReference type="GeneID" id="98657523"/>
<keyword evidence="11" id="KW-1185">Reference proteome</keyword>
<dbReference type="InterPro" id="IPR020070">
    <property type="entry name" value="Ribosomal_bL9_N"/>
</dbReference>
<dbReference type="AlphaFoldDB" id="A0A6N6NNJ4"/>
<dbReference type="NCBIfam" id="TIGR00158">
    <property type="entry name" value="L9"/>
    <property type="match status" value="1"/>
</dbReference>
<dbReference type="GO" id="GO:1990904">
    <property type="term" value="C:ribonucleoprotein complex"/>
    <property type="evidence" value="ECO:0007669"/>
    <property type="project" value="UniProtKB-KW"/>
</dbReference>
<dbReference type="GO" id="GO:0005840">
    <property type="term" value="C:ribosome"/>
    <property type="evidence" value="ECO:0007669"/>
    <property type="project" value="UniProtKB-KW"/>
</dbReference>
<feature type="domain" description="Ribosomal protein L9" evidence="9">
    <location>
        <begin position="13"/>
        <end position="40"/>
    </location>
</feature>
<evidence type="ECO:0000256" key="2">
    <source>
        <dbReference type="ARBA" id="ARBA00022730"/>
    </source>
</evidence>
<dbReference type="PANTHER" id="PTHR21368">
    <property type="entry name" value="50S RIBOSOMAL PROTEIN L9"/>
    <property type="match status" value="1"/>
</dbReference>
<dbReference type="OrthoDB" id="9788336at2"/>
<dbReference type="PROSITE" id="PS00651">
    <property type="entry name" value="RIBOSOMAL_L9"/>
    <property type="match status" value="1"/>
</dbReference>
<evidence type="ECO:0000259" key="9">
    <source>
        <dbReference type="PROSITE" id="PS00651"/>
    </source>
</evidence>
<sequence>MKVILLKELKGRGGEGDVIEVANGYANNYLLTQGYAIKATKGNLKQLEQRKHNIAKREETRLADAEAMRAKLDGATVKVLANVGEEGQLFGSVTSSIVADAIKENLGVEIDRRRVELGNPIKVAGEHAVAISIYRDIKATVTVSVVSDKAPEAPEEEEAVEAPAEEAAAPAEETEAAAE</sequence>
<dbReference type="InterPro" id="IPR020594">
    <property type="entry name" value="Ribosomal_bL9_bac/chp"/>
</dbReference>
<dbReference type="Proteomes" id="UP000468668">
    <property type="component" value="Unassembled WGS sequence"/>
</dbReference>
<dbReference type="GO" id="GO:0006412">
    <property type="term" value="P:translation"/>
    <property type="evidence" value="ECO:0007669"/>
    <property type="project" value="UniProtKB-UniRule"/>
</dbReference>
<dbReference type="InterPro" id="IPR009027">
    <property type="entry name" value="Ribosomal_bL9/RNase_H1_N"/>
</dbReference>
<evidence type="ECO:0000256" key="8">
    <source>
        <dbReference type="SAM" id="MobiDB-lite"/>
    </source>
</evidence>
<evidence type="ECO:0000256" key="4">
    <source>
        <dbReference type="ARBA" id="ARBA00022980"/>
    </source>
</evidence>
<keyword evidence="3 7" id="KW-0694">RNA-binding</keyword>
<reference evidence="10 11" key="1">
    <citation type="submission" date="2019-09" db="EMBL/GenBank/DDBJ databases">
        <title>Whole genome shotgun sequencing (WGS) of Ellagibacter isourolithinifaciens DSM 104140(T) and Adlercreutzia muris DSM 29508(T).</title>
        <authorList>
            <person name="Stoll D.A."/>
            <person name="Danylec N."/>
            <person name="Huch M."/>
        </authorList>
    </citation>
    <scope>NUCLEOTIDE SEQUENCE [LARGE SCALE GENOMIC DNA]</scope>
    <source>
        <strain evidence="10 11">DSM 104140</strain>
    </source>
</reference>
<feature type="region of interest" description="Disordered" evidence="8">
    <location>
        <begin position="148"/>
        <end position="179"/>
    </location>
</feature>
<dbReference type="EMBL" id="WAJR01000006">
    <property type="protein sequence ID" value="KAB1641290.1"/>
    <property type="molecule type" value="Genomic_DNA"/>
</dbReference>
<dbReference type="InterPro" id="IPR036791">
    <property type="entry name" value="Ribosomal_bL9_C_sf"/>
</dbReference>
<gene>
    <name evidence="7" type="primary">rplI</name>
    <name evidence="10" type="ORF">F8C90_03780</name>
</gene>
<evidence type="ECO:0000256" key="3">
    <source>
        <dbReference type="ARBA" id="ARBA00022884"/>
    </source>
</evidence>
<dbReference type="Gene3D" id="3.10.430.100">
    <property type="entry name" value="Ribosomal protein L9, C-terminal domain"/>
    <property type="match status" value="1"/>
</dbReference>
<dbReference type="Pfam" id="PF03948">
    <property type="entry name" value="Ribosomal_L9_C"/>
    <property type="match status" value="1"/>
</dbReference>
<organism evidence="10 11">
    <name type="scientific">Ellagibacter isourolithinifaciens</name>
    <dbReference type="NCBI Taxonomy" id="2137581"/>
    <lineage>
        <taxon>Bacteria</taxon>
        <taxon>Bacillati</taxon>
        <taxon>Actinomycetota</taxon>
        <taxon>Coriobacteriia</taxon>
        <taxon>Eggerthellales</taxon>
        <taxon>Eggerthellaceae</taxon>
        <taxon>Ellagibacter</taxon>
    </lineage>
</organism>
<keyword evidence="5 7" id="KW-0687">Ribonucleoprotein</keyword>
<dbReference type="SUPFAM" id="SSF55653">
    <property type="entry name" value="Ribosomal protein L9 C-domain"/>
    <property type="match status" value="1"/>
</dbReference>
<evidence type="ECO:0000256" key="6">
    <source>
        <dbReference type="ARBA" id="ARBA00035292"/>
    </source>
</evidence>
<dbReference type="GO" id="GO:0019843">
    <property type="term" value="F:rRNA binding"/>
    <property type="evidence" value="ECO:0007669"/>
    <property type="project" value="UniProtKB-UniRule"/>
</dbReference>
<evidence type="ECO:0000313" key="10">
    <source>
        <dbReference type="EMBL" id="KAB1641290.1"/>
    </source>
</evidence>
<evidence type="ECO:0000256" key="5">
    <source>
        <dbReference type="ARBA" id="ARBA00023274"/>
    </source>
</evidence>
<dbReference type="HAMAP" id="MF_00503">
    <property type="entry name" value="Ribosomal_bL9"/>
    <property type="match status" value="1"/>
</dbReference>
<dbReference type="Gene3D" id="3.40.5.10">
    <property type="entry name" value="Ribosomal protein L9, N-terminal domain"/>
    <property type="match status" value="1"/>
</dbReference>
<dbReference type="InterPro" id="IPR020069">
    <property type="entry name" value="Ribosomal_bL9_C"/>
</dbReference>
<evidence type="ECO:0000256" key="7">
    <source>
        <dbReference type="HAMAP-Rule" id="MF_00503"/>
    </source>
</evidence>
<dbReference type="RefSeq" id="WP_158049125.1">
    <property type="nucleotide sequence ID" value="NZ_WAJR01000006.1"/>
</dbReference>
<dbReference type="GO" id="GO:0003735">
    <property type="term" value="F:structural constituent of ribosome"/>
    <property type="evidence" value="ECO:0007669"/>
    <property type="project" value="InterPro"/>
</dbReference>
<name>A0A6N6NNJ4_9ACTN</name>
<accession>A0A6N6NNJ4</accession>
<comment type="caution">
    <text evidence="10">The sequence shown here is derived from an EMBL/GenBank/DDBJ whole genome shotgun (WGS) entry which is preliminary data.</text>
</comment>
<keyword evidence="4 7" id="KW-0689">Ribosomal protein</keyword>
<evidence type="ECO:0000313" key="11">
    <source>
        <dbReference type="Proteomes" id="UP000468668"/>
    </source>
</evidence>
<proteinExistence type="inferred from homology"/>
<keyword evidence="2 7" id="KW-0699">rRNA-binding</keyword>
<evidence type="ECO:0000256" key="1">
    <source>
        <dbReference type="ARBA" id="ARBA00010605"/>
    </source>
</evidence>
<protein>
    <recommendedName>
        <fullName evidence="6 7">Large ribosomal subunit protein bL9</fullName>
    </recommendedName>
</protein>
<feature type="compositionally biased region" description="Acidic residues" evidence="8">
    <location>
        <begin position="153"/>
        <end position="164"/>
    </location>
</feature>
<comment type="similarity">
    <text evidence="1 7">Belongs to the bacterial ribosomal protein bL9 family.</text>
</comment>
<dbReference type="InterPro" id="IPR000244">
    <property type="entry name" value="Ribosomal_bL9"/>
</dbReference>